<comment type="caution">
    <text evidence="1">The sequence shown here is derived from an EMBL/GenBank/DDBJ whole genome shotgun (WGS) entry which is preliminary data.</text>
</comment>
<evidence type="ECO:0000313" key="1">
    <source>
        <dbReference type="EMBL" id="GIE95543.1"/>
    </source>
</evidence>
<accession>A0A919MU90</accession>
<organism evidence="1 2">
    <name type="scientific">Paractinoplanes rishiriensis</name>
    <dbReference type="NCBI Taxonomy" id="1050105"/>
    <lineage>
        <taxon>Bacteria</taxon>
        <taxon>Bacillati</taxon>
        <taxon>Actinomycetota</taxon>
        <taxon>Actinomycetes</taxon>
        <taxon>Micromonosporales</taxon>
        <taxon>Micromonosporaceae</taxon>
        <taxon>Paractinoplanes</taxon>
    </lineage>
</organism>
<protein>
    <recommendedName>
        <fullName evidence="3">G domain-containing protein</fullName>
    </recommendedName>
</protein>
<dbReference type="AlphaFoldDB" id="A0A919MU90"/>
<dbReference type="RefSeq" id="WP_203781838.1">
    <property type="nucleotide sequence ID" value="NZ_BOMV01000033.1"/>
</dbReference>
<proteinExistence type="predicted"/>
<sequence length="474" mass="50422">MSGDELAERVDHLLAQAAQVFRGHERAEMWIAHHRERLTEPLRLAVAGPPRSGKSTLVNALIGEEVAPVRVDGAGESAVWFHDGTQPLARVYSAGAPPYAAALDRTAGGHSVAAPVQWAGAGESAPGMVVEWPCRALRHTRLLDTPGDGDGFTVEHEADAVLYVTRHLGEGDLEALQWVRSGRGAGAYPVQLMVVISRADETDAGRPDALLSARRIARRRRREPRVAALCQDVVAVSGRLAHAGRTLREDEYASIAAIAALPRTDTEPHLLSTDRFTGAGFPAAVPADKRVALLDRLGLGGIRLATTLARTGARSRVALGAQLVRQSGLAELQASISDLFTARRGVLKSRAALIALDQLLRSENRPHLVAELEALVAGAHEFRELRLLAGLRTGRVSLPDDLAAEARRLAGGQGTAHAERLGVAAHASAEELWPAAEDAAVRWREQTTAATTAGGRRAADVVLRSCTAILNDLG</sequence>
<dbReference type="EMBL" id="BOMV01000033">
    <property type="protein sequence ID" value="GIE95543.1"/>
    <property type="molecule type" value="Genomic_DNA"/>
</dbReference>
<gene>
    <name evidence="1" type="ORF">Ari01nite_30080</name>
</gene>
<evidence type="ECO:0000313" key="2">
    <source>
        <dbReference type="Proteomes" id="UP000636960"/>
    </source>
</evidence>
<keyword evidence="2" id="KW-1185">Reference proteome</keyword>
<dbReference type="Gene3D" id="3.40.50.300">
    <property type="entry name" value="P-loop containing nucleotide triphosphate hydrolases"/>
    <property type="match status" value="1"/>
</dbReference>
<dbReference type="InterPro" id="IPR027417">
    <property type="entry name" value="P-loop_NTPase"/>
</dbReference>
<reference evidence="1" key="1">
    <citation type="submission" date="2021-01" db="EMBL/GenBank/DDBJ databases">
        <title>Whole genome shotgun sequence of Actinoplanes rishiriensis NBRC 108556.</title>
        <authorList>
            <person name="Komaki H."/>
            <person name="Tamura T."/>
        </authorList>
    </citation>
    <scope>NUCLEOTIDE SEQUENCE</scope>
    <source>
        <strain evidence="1">NBRC 108556</strain>
    </source>
</reference>
<name>A0A919MU90_9ACTN</name>
<evidence type="ECO:0008006" key="3">
    <source>
        <dbReference type="Google" id="ProtNLM"/>
    </source>
</evidence>
<dbReference type="Proteomes" id="UP000636960">
    <property type="component" value="Unassembled WGS sequence"/>
</dbReference>
<dbReference type="SUPFAM" id="SSF52540">
    <property type="entry name" value="P-loop containing nucleoside triphosphate hydrolases"/>
    <property type="match status" value="1"/>
</dbReference>